<proteinExistence type="predicted"/>
<dbReference type="OrthoDB" id="10039782at2759"/>
<dbReference type="EMBL" id="SRMA01027217">
    <property type="protein sequence ID" value="TRY57970.1"/>
    <property type="molecule type" value="Genomic_DNA"/>
</dbReference>
<dbReference type="InterPro" id="IPR038876">
    <property type="entry name" value="ENOX"/>
</dbReference>
<comment type="caution">
    <text evidence="3">The sequence shown here is derived from an EMBL/GenBank/DDBJ whole genome shotgun (WGS) entry which is preliminary data.</text>
</comment>
<feature type="domain" description="Ecto-NOX disulfide-thiol exchanger 1/2" evidence="2">
    <location>
        <begin position="149"/>
        <end position="230"/>
    </location>
</feature>
<protein>
    <recommendedName>
        <fullName evidence="2">Ecto-NOX disulfide-thiol exchanger 1/2 domain-containing protein</fullName>
    </recommendedName>
</protein>
<reference evidence="3 4" key="1">
    <citation type="journal article" date="2019" name="Sci. Data">
        <title>Hybrid genome assembly and annotation of Danionella translucida.</title>
        <authorList>
            <person name="Kadobianskyi M."/>
            <person name="Schulze L."/>
            <person name="Schuelke M."/>
            <person name="Judkewitz B."/>
        </authorList>
    </citation>
    <scope>NUCLEOTIDE SEQUENCE [LARGE SCALE GENOMIC DNA]</scope>
    <source>
        <strain evidence="3 4">Bolton</strain>
    </source>
</reference>
<dbReference type="InterPro" id="IPR056611">
    <property type="entry name" value="ENOX1/2_dom"/>
</dbReference>
<evidence type="ECO:0000313" key="3">
    <source>
        <dbReference type="EMBL" id="TRY57970.1"/>
    </source>
</evidence>
<dbReference type="AlphaFoldDB" id="A0A553MXR2"/>
<evidence type="ECO:0000256" key="1">
    <source>
        <dbReference type="SAM" id="Coils"/>
    </source>
</evidence>
<sequence length="420" mass="48462">MLELKSKARPGVSRVSVKLSDHRADVEGFNLTLRGLWERLRALMCLLLAGADAELFINGLSCLTSLPTKVEQITAVFTAATRQKAWDHFSKAQRKNLDIWRKQCEELRNAHSEEIMGIRREEEMEMSDEELEEPCKKKRLEDTVLSAAQSCALREENDSLRWQLDSYRNELELLKKEQMKTYRSEEDQMQEQQLHFLQQSMQNMQQQLLRLQEELKVKDLQLEQARDEQRSRGFLSLKGVLALSRQMLIDVESADMANQGSEGLEKAVNGSTALFPHRERSNEAVGRAPLRSEKEALLLGIISTFLHVHPFGANIEYLWSYIQRLDSKDLHQKENAPSQMCPWFMEYFLCTERVTEMRSSASVSTGELERLMVRLPNMFKQEFSGVGATLEKRWKFCGFESLKSGPPLTRRTDPESAPRT</sequence>
<evidence type="ECO:0000259" key="2">
    <source>
        <dbReference type="Pfam" id="PF23267"/>
    </source>
</evidence>
<feature type="coiled-coil region" evidence="1">
    <location>
        <begin position="157"/>
        <end position="228"/>
    </location>
</feature>
<evidence type="ECO:0000313" key="4">
    <source>
        <dbReference type="Proteomes" id="UP000316079"/>
    </source>
</evidence>
<dbReference type="GO" id="GO:0007624">
    <property type="term" value="P:ultradian rhythm"/>
    <property type="evidence" value="ECO:0007669"/>
    <property type="project" value="InterPro"/>
</dbReference>
<organism evidence="3 4">
    <name type="scientific">Danionella cerebrum</name>
    <dbReference type="NCBI Taxonomy" id="2873325"/>
    <lineage>
        <taxon>Eukaryota</taxon>
        <taxon>Metazoa</taxon>
        <taxon>Chordata</taxon>
        <taxon>Craniata</taxon>
        <taxon>Vertebrata</taxon>
        <taxon>Euteleostomi</taxon>
        <taxon>Actinopterygii</taxon>
        <taxon>Neopterygii</taxon>
        <taxon>Teleostei</taxon>
        <taxon>Ostariophysi</taxon>
        <taxon>Cypriniformes</taxon>
        <taxon>Danionidae</taxon>
        <taxon>Danioninae</taxon>
        <taxon>Danionella</taxon>
    </lineage>
</organism>
<name>A0A553MXR2_9TELE</name>
<dbReference type="Pfam" id="PF23267">
    <property type="entry name" value="ENOX1"/>
    <property type="match status" value="1"/>
</dbReference>
<dbReference type="GO" id="GO:0003954">
    <property type="term" value="F:NADH dehydrogenase activity"/>
    <property type="evidence" value="ECO:0007669"/>
    <property type="project" value="TreeGrafter"/>
</dbReference>
<keyword evidence="4" id="KW-1185">Reference proteome</keyword>
<keyword evidence="1" id="KW-0175">Coiled coil</keyword>
<dbReference type="PANTHER" id="PTHR16001">
    <property type="entry name" value="ECTO-NOX DISULFIDE-THIOL EXCHANGER"/>
    <property type="match status" value="1"/>
</dbReference>
<accession>A0A553MXR2</accession>
<dbReference type="GO" id="GO:0003756">
    <property type="term" value="F:protein disulfide isomerase activity"/>
    <property type="evidence" value="ECO:0007669"/>
    <property type="project" value="TreeGrafter"/>
</dbReference>
<gene>
    <name evidence="3" type="ORF">DNTS_030960</name>
</gene>
<dbReference type="PANTHER" id="PTHR16001:SF6">
    <property type="entry name" value="ECTO-NOX DISULFIDE-THIOL EXCHANGER 1"/>
    <property type="match status" value="1"/>
</dbReference>
<dbReference type="GO" id="GO:0009897">
    <property type="term" value="C:external side of plasma membrane"/>
    <property type="evidence" value="ECO:0007669"/>
    <property type="project" value="InterPro"/>
</dbReference>
<dbReference type="Proteomes" id="UP000316079">
    <property type="component" value="Unassembled WGS sequence"/>
</dbReference>